<dbReference type="OrthoDB" id="5978656at2759"/>
<dbReference type="Proteomes" id="UP000654075">
    <property type="component" value="Unassembled WGS sequence"/>
</dbReference>
<dbReference type="PANTHER" id="PTHR43092">
    <property type="entry name" value="L-CYSTEINE DESULFHYDRASE"/>
    <property type="match status" value="1"/>
</dbReference>
<feature type="non-terminal residue" evidence="2">
    <location>
        <position position="1"/>
    </location>
</feature>
<comment type="caution">
    <text evidence="2">The sequence shown here is derived from an EMBL/GenBank/DDBJ whole genome shotgun (WGS) entry which is preliminary data.</text>
</comment>
<dbReference type="AlphaFoldDB" id="A0A813G6Q9"/>
<name>A0A813G6Q9_POLGL</name>
<dbReference type="EMBL" id="CAJNNV010027467">
    <property type="protein sequence ID" value="CAE8620478.1"/>
    <property type="molecule type" value="Genomic_DNA"/>
</dbReference>
<gene>
    <name evidence="2" type="ORF">PGLA1383_LOCUS38036</name>
</gene>
<dbReference type="SUPFAM" id="SSF53383">
    <property type="entry name" value="PLP-dependent transferases"/>
    <property type="match status" value="1"/>
</dbReference>
<dbReference type="PANTHER" id="PTHR43092:SF2">
    <property type="entry name" value="HERCYNYLCYSTEINE SULFOXIDE LYASE"/>
    <property type="match status" value="1"/>
</dbReference>
<keyword evidence="3" id="KW-1185">Reference proteome</keyword>
<evidence type="ECO:0000313" key="2">
    <source>
        <dbReference type="EMBL" id="CAE8620478.1"/>
    </source>
</evidence>
<evidence type="ECO:0008006" key="4">
    <source>
        <dbReference type="Google" id="ProtNLM"/>
    </source>
</evidence>
<keyword evidence="1" id="KW-0663">Pyridoxal phosphate</keyword>
<accession>A0A813G6Q9</accession>
<sequence length="113" mass="12345">ETSSQHCHRRVLEAGRELAVAWGTSDEWLAVDEELVATQAMVRLPHSLKVQDVPGIPGAGVRSVLRSRFGVEAAIGNFGGSIGAYVRLSYAIYNTQDDIGRLRDAVLQLLKEQ</sequence>
<proteinExistence type="predicted"/>
<protein>
    <recommendedName>
        <fullName evidence="4">Aminotransferase class V domain-containing protein</fullName>
    </recommendedName>
</protein>
<evidence type="ECO:0000313" key="3">
    <source>
        <dbReference type="Proteomes" id="UP000654075"/>
    </source>
</evidence>
<reference evidence="2" key="1">
    <citation type="submission" date="2021-02" db="EMBL/GenBank/DDBJ databases">
        <authorList>
            <person name="Dougan E. K."/>
            <person name="Rhodes N."/>
            <person name="Thang M."/>
            <person name="Chan C."/>
        </authorList>
    </citation>
    <scope>NUCLEOTIDE SEQUENCE</scope>
</reference>
<dbReference type="InterPro" id="IPR015424">
    <property type="entry name" value="PyrdxlP-dep_Trfase"/>
</dbReference>
<evidence type="ECO:0000256" key="1">
    <source>
        <dbReference type="ARBA" id="ARBA00022898"/>
    </source>
</evidence>
<organism evidence="2 3">
    <name type="scientific">Polarella glacialis</name>
    <name type="common">Dinoflagellate</name>
    <dbReference type="NCBI Taxonomy" id="89957"/>
    <lineage>
        <taxon>Eukaryota</taxon>
        <taxon>Sar</taxon>
        <taxon>Alveolata</taxon>
        <taxon>Dinophyceae</taxon>
        <taxon>Suessiales</taxon>
        <taxon>Suessiaceae</taxon>
        <taxon>Polarella</taxon>
    </lineage>
</organism>